<evidence type="ECO:0000313" key="1">
    <source>
        <dbReference type="EMBL" id="MCM2579126.1"/>
    </source>
</evidence>
<dbReference type="EMBL" id="JAMQGM010000037">
    <property type="protein sequence ID" value="MCM2579126.1"/>
    <property type="molecule type" value="Genomic_DNA"/>
</dbReference>
<dbReference type="RefSeq" id="WP_251416800.1">
    <property type="nucleotide sequence ID" value="NZ_JAMQGM010000037.1"/>
</dbReference>
<name>A0ABT0X9C0_9ACTN</name>
<gene>
    <name evidence="1" type="ORF">M1E25_17510</name>
</gene>
<comment type="caution">
    <text evidence="1">The sequence shown here is derived from an EMBL/GenBank/DDBJ whole genome shotgun (WGS) entry which is preliminary data.</text>
</comment>
<reference evidence="1" key="1">
    <citation type="journal article" date="2023" name="Int. J. Syst. Evol. Microbiol.">
        <title>Streptomyces meridianus sp. nov. isolated from brackish water of the Tagus estuary in Alcochete, Portugal.</title>
        <authorList>
            <person name="Santos J.D.N."/>
            <person name="Klimek D."/>
            <person name="Calusinska M."/>
            <person name="Lobo Da Cunha A."/>
            <person name="Catita J."/>
            <person name="Goncalves H."/>
            <person name="Gonzalez I."/>
            <person name="Reyes F."/>
            <person name="Lage O.M."/>
        </authorList>
    </citation>
    <scope>NUCLEOTIDE SEQUENCE</scope>
    <source>
        <strain evidence="1">MTZ3.1</strain>
    </source>
</reference>
<sequence>MYGTRPEDVWCAAGRVNLIGQGLL</sequence>
<keyword evidence="2" id="KW-1185">Reference proteome</keyword>
<proteinExistence type="predicted"/>
<accession>A0ABT0X9C0</accession>
<evidence type="ECO:0000313" key="2">
    <source>
        <dbReference type="Proteomes" id="UP001167160"/>
    </source>
</evidence>
<organism evidence="1 2">
    <name type="scientific">Streptomyces meridianus</name>
    <dbReference type="NCBI Taxonomy" id="2938945"/>
    <lineage>
        <taxon>Bacteria</taxon>
        <taxon>Bacillati</taxon>
        <taxon>Actinomycetota</taxon>
        <taxon>Actinomycetes</taxon>
        <taxon>Kitasatosporales</taxon>
        <taxon>Streptomycetaceae</taxon>
        <taxon>Streptomyces</taxon>
    </lineage>
</organism>
<protein>
    <submittedName>
        <fullName evidence="1">Galactokinase family protein</fullName>
    </submittedName>
</protein>
<dbReference type="Proteomes" id="UP001167160">
    <property type="component" value="Unassembled WGS sequence"/>
</dbReference>